<dbReference type="InterPro" id="IPR040607">
    <property type="entry name" value="ALP_N"/>
</dbReference>
<name>R9BU76_9CLOT</name>
<keyword evidence="4" id="KW-1185">Reference proteome</keyword>
<dbReference type="Pfam" id="PF21522">
    <property type="entry name" value="MreB-like_C"/>
    <property type="match status" value="1"/>
</dbReference>
<organism evidence="3 4">
    <name type="scientific">Clostridium sartagoforme AAU1</name>
    <dbReference type="NCBI Taxonomy" id="1202534"/>
    <lineage>
        <taxon>Bacteria</taxon>
        <taxon>Bacillati</taxon>
        <taxon>Bacillota</taxon>
        <taxon>Clostridia</taxon>
        <taxon>Eubacteriales</taxon>
        <taxon>Clostridiaceae</taxon>
        <taxon>Clostridium</taxon>
    </lineage>
</organism>
<sequence>MILGVDLGNYYTKSSKGVSFLSKVSCDGGIENKDFITVENKKIYLGEGEFDTEYRKAYRENILYLLQGAIDKSTTDKRNKVVVGLPLSQYKEDKEYLINRIILSKLVDDVDVLPEGVMAVPNDYQGILIDIGGRTTDICLLIIEGNKRRIRQPISLPLGIQNLENNFINSINSTYGLDLKVEDSNRILANGLFIYGERKKVNLDSFKEFVENIVRRVQVDYSLKTNDVVLIGGGAEKLYKPFKNRIPQAYLVKNSFMANAIAYGEYAKEIFR</sequence>
<dbReference type="Proteomes" id="UP000013988">
    <property type="component" value="Unassembled WGS sequence"/>
</dbReference>
<protein>
    <submittedName>
        <fullName evidence="3">StbA family protein</fullName>
    </submittedName>
</protein>
<feature type="domain" description="Actin homologue MreB-like C-terminal" evidence="2">
    <location>
        <begin position="128"/>
        <end position="242"/>
    </location>
</feature>
<dbReference type="Gene3D" id="3.30.420.40">
    <property type="match status" value="2"/>
</dbReference>
<dbReference type="InterPro" id="IPR049067">
    <property type="entry name" value="MreB-like_C"/>
</dbReference>
<feature type="domain" description="Actin-like protein N-terminal" evidence="1">
    <location>
        <begin position="4"/>
        <end position="101"/>
    </location>
</feature>
<evidence type="ECO:0000259" key="1">
    <source>
        <dbReference type="Pfam" id="PF17989"/>
    </source>
</evidence>
<proteinExistence type="predicted"/>
<dbReference type="Pfam" id="PF17989">
    <property type="entry name" value="ALP_N"/>
    <property type="match status" value="1"/>
</dbReference>
<reference evidence="3 4" key="1">
    <citation type="submission" date="2013-03" db="EMBL/GenBank/DDBJ databases">
        <title>Whole genome shotgun sequencing of Clostridium sartagoforme AAU1.</title>
        <authorList>
            <person name="Joshi C.G."/>
            <person name="Duggirala S.M."/>
            <person name="Nathani N.M."/>
            <person name="Bhatt V.D."/>
            <person name="Patel A.K."/>
            <person name="Pandya P.R."/>
            <person name="KaPatel J.A."/>
        </authorList>
    </citation>
    <scope>NUCLEOTIDE SEQUENCE [LARGE SCALE GENOMIC DNA]</scope>
    <source>
        <strain evidence="3 4">AAU1</strain>
    </source>
</reference>
<accession>R9BU76</accession>
<dbReference type="OrthoDB" id="1883643at2"/>
<dbReference type="AlphaFoldDB" id="R9BU76"/>
<dbReference type="PATRIC" id="fig|1202534.3.peg.3228"/>
<dbReference type="InterPro" id="IPR043129">
    <property type="entry name" value="ATPase_NBD"/>
</dbReference>
<evidence type="ECO:0000259" key="2">
    <source>
        <dbReference type="Pfam" id="PF21522"/>
    </source>
</evidence>
<dbReference type="EMBL" id="ASRV01000194">
    <property type="protein sequence ID" value="EOR20567.1"/>
    <property type="molecule type" value="Genomic_DNA"/>
</dbReference>
<comment type="caution">
    <text evidence="3">The sequence shown here is derived from an EMBL/GenBank/DDBJ whole genome shotgun (WGS) entry which is preliminary data.</text>
</comment>
<evidence type="ECO:0000313" key="4">
    <source>
        <dbReference type="Proteomes" id="UP000013988"/>
    </source>
</evidence>
<gene>
    <name evidence="3" type="ORF">A500_16290</name>
</gene>
<dbReference type="RefSeq" id="WP_016208502.1">
    <property type="nucleotide sequence ID" value="NZ_ASRV01000194.1"/>
</dbReference>
<dbReference type="SUPFAM" id="SSF53067">
    <property type="entry name" value="Actin-like ATPase domain"/>
    <property type="match status" value="2"/>
</dbReference>
<evidence type="ECO:0000313" key="3">
    <source>
        <dbReference type="EMBL" id="EOR20567.1"/>
    </source>
</evidence>